<evidence type="ECO:0000313" key="2">
    <source>
        <dbReference type="EMBL" id="KAK3790433.1"/>
    </source>
</evidence>
<proteinExistence type="predicted"/>
<gene>
    <name evidence="2" type="ORF">RRG08_015902</name>
</gene>
<dbReference type="Proteomes" id="UP001283361">
    <property type="component" value="Unassembled WGS sequence"/>
</dbReference>
<keyword evidence="3" id="KW-1185">Reference proteome</keyword>
<protein>
    <submittedName>
        <fullName evidence="2">Uncharacterized protein</fullName>
    </submittedName>
</protein>
<name>A0AAE1AMJ9_9GAST</name>
<evidence type="ECO:0000313" key="3">
    <source>
        <dbReference type="Proteomes" id="UP001283361"/>
    </source>
</evidence>
<evidence type="ECO:0000256" key="1">
    <source>
        <dbReference type="SAM" id="MobiDB-lite"/>
    </source>
</evidence>
<sequence>MSYLLNSYGLKEKSSDKATRGHYQTGKKARREDELAVDKSSQLQISNSPKRRLCDQTSRHWKGETCSSPAGTDQVSPLQSGNILAQTMTQA</sequence>
<feature type="compositionally biased region" description="Polar residues" evidence="1">
    <location>
        <begin position="39"/>
        <end position="48"/>
    </location>
</feature>
<dbReference type="EMBL" id="JAWDGP010001540">
    <property type="protein sequence ID" value="KAK3790433.1"/>
    <property type="molecule type" value="Genomic_DNA"/>
</dbReference>
<comment type="caution">
    <text evidence="2">The sequence shown here is derived from an EMBL/GenBank/DDBJ whole genome shotgun (WGS) entry which is preliminary data.</text>
</comment>
<feature type="region of interest" description="Disordered" evidence="1">
    <location>
        <begin position="1"/>
        <end position="91"/>
    </location>
</feature>
<reference evidence="2" key="1">
    <citation type="journal article" date="2023" name="G3 (Bethesda)">
        <title>A reference genome for the long-term kleptoplast-retaining sea slug Elysia crispata morphotype clarki.</title>
        <authorList>
            <person name="Eastman K.E."/>
            <person name="Pendleton A.L."/>
            <person name="Shaikh M.A."/>
            <person name="Suttiyut T."/>
            <person name="Ogas R."/>
            <person name="Tomko P."/>
            <person name="Gavelis G."/>
            <person name="Widhalm J.R."/>
            <person name="Wisecaver J.H."/>
        </authorList>
    </citation>
    <scope>NUCLEOTIDE SEQUENCE</scope>
    <source>
        <strain evidence="2">ECLA1</strain>
    </source>
</reference>
<feature type="compositionally biased region" description="Basic and acidic residues" evidence="1">
    <location>
        <begin position="10"/>
        <end position="19"/>
    </location>
</feature>
<accession>A0AAE1AMJ9</accession>
<dbReference type="AlphaFoldDB" id="A0AAE1AMJ9"/>
<feature type="compositionally biased region" description="Basic and acidic residues" evidence="1">
    <location>
        <begin position="52"/>
        <end position="63"/>
    </location>
</feature>
<organism evidence="2 3">
    <name type="scientific">Elysia crispata</name>
    <name type="common">lettuce slug</name>
    <dbReference type="NCBI Taxonomy" id="231223"/>
    <lineage>
        <taxon>Eukaryota</taxon>
        <taxon>Metazoa</taxon>
        <taxon>Spiralia</taxon>
        <taxon>Lophotrochozoa</taxon>
        <taxon>Mollusca</taxon>
        <taxon>Gastropoda</taxon>
        <taxon>Heterobranchia</taxon>
        <taxon>Euthyneura</taxon>
        <taxon>Panpulmonata</taxon>
        <taxon>Sacoglossa</taxon>
        <taxon>Placobranchoidea</taxon>
        <taxon>Plakobranchidae</taxon>
        <taxon>Elysia</taxon>
    </lineage>
</organism>
<feature type="compositionally biased region" description="Polar residues" evidence="1">
    <location>
        <begin position="65"/>
        <end position="91"/>
    </location>
</feature>